<proteinExistence type="predicted"/>
<gene>
    <name evidence="1" type="ORF">Hyperionvirus29_29</name>
</gene>
<protein>
    <submittedName>
        <fullName evidence="1">Uncharacterized protein</fullName>
    </submittedName>
</protein>
<sequence>MLKQFVSINGITYMDHETIMTNVITICMNESNKRYA</sequence>
<evidence type="ECO:0000313" key="1">
    <source>
        <dbReference type="EMBL" id="AYV84576.1"/>
    </source>
</evidence>
<dbReference type="EMBL" id="MK072411">
    <property type="protein sequence ID" value="AYV84576.1"/>
    <property type="molecule type" value="Genomic_DNA"/>
</dbReference>
<organism evidence="1">
    <name type="scientific">Hyperionvirus sp</name>
    <dbReference type="NCBI Taxonomy" id="2487770"/>
    <lineage>
        <taxon>Viruses</taxon>
        <taxon>Varidnaviria</taxon>
        <taxon>Bamfordvirae</taxon>
        <taxon>Nucleocytoviricota</taxon>
        <taxon>Megaviricetes</taxon>
        <taxon>Imitervirales</taxon>
        <taxon>Mimiviridae</taxon>
        <taxon>Klosneuvirinae</taxon>
    </lineage>
</organism>
<accession>A0A3G5ABI0</accession>
<reference evidence="1" key="1">
    <citation type="submission" date="2018-10" db="EMBL/GenBank/DDBJ databases">
        <title>Hidden diversity of soil giant viruses.</title>
        <authorList>
            <person name="Schulz F."/>
            <person name="Alteio L."/>
            <person name="Goudeau D."/>
            <person name="Ryan E.M."/>
            <person name="Malmstrom R.R."/>
            <person name="Blanchard J."/>
            <person name="Woyke T."/>
        </authorList>
    </citation>
    <scope>NUCLEOTIDE SEQUENCE</scope>
    <source>
        <strain evidence="1">HYV1</strain>
    </source>
</reference>
<name>A0A3G5ABI0_9VIRU</name>